<dbReference type="Proteomes" id="UP000014821">
    <property type="component" value="Unassembled WGS sequence"/>
</dbReference>
<dbReference type="EMBL" id="ATND01000001">
    <property type="protein sequence ID" value="EPP38919.1"/>
    <property type="molecule type" value="Genomic_DNA"/>
</dbReference>
<gene>
    <name evidence="2" type="ORF">CP10881SC42_0505</name>
</gene>
<name>A0ABP2X9I9_9CHLA</name>
<accession>A0ABP2X9I9</accession>
<evidence type="ECO:0000313" key="2">
    <source>
        <dbReference type="EMBL" id="EPP38919.1"/>
    </source>
</evidence>
<keyword evidence="3" id="KW-1185">Reference proteome</keyword>
<dbReference type="RefSeq" id="WP_020355971.1">
    <property type="nucleotide sequence ID" value="NZ_KE360587.1"/>
</dbReference>
<feature type="transmembrane region" description="Helical" evidence="1">
    <location>
        <begin position="129"/>
        <end position="149"/>
    </location>
</feature>
<feature type="transmembrane region" description="Helical" evidence="1">
    <location>
        <begin position="349"/>
        <end position="370"/>
    </location>
</feature>
<protein>
    <submittedName>
        <fullName evidence="2">Membrane protein</fullName>
    </submittedName>
</protein>
<feature type="transmembrane region" description="Helical" evidence="1">
    <location>
        <begin position="480"/>
        <end position="498"/>
    </location>
</feature>
<feature type="transmembrane region" description="Helical" evidence="1">
    <location>
        <begin position="89"/>
        <end position="109"/>
    </location>
</feature>
<reference evidence="2" key="1">
    <citation type="submission" date="2013-04" db="EMBL/GenBank/DDBJ databases">
        <title>Genome sequence of Chlamydia psittaci 10_881_SC42.</title>
        <authorList>
            <person name="Huot-Creasy H."/>
            <person name="McCracken C.L."/>
            <person name="Humphries M."/>
            <person name="Sachse K."/>
            <person name="Laroucau K."/>
            <person name="Bavoil P."/>
            <person name="Myers G.S."/>
        </authorList>
    </citation>
    <scope>NUCLEOTIDE SEQUENCE [LARGE SCALE GENOMIC DNA]</scope>
    <source>
        <strain evidence="2">10_881_SC42</strain>
    </source>
</reference>
<organism evidence="2 3">
    <name type="scientific">Chlamydia avium</name>
    <dbReference type="NCBI Taxonomy" id="1457141"/>
    <lineage>
        <taxon>Bacteria</taxon>
        <taxon>Pseudomonadati</taxon>
        <taxon>Chlamydiota</taxon>
        <taxon>Chlamydiia</taxon>
        <taxon>Chlamydiales</taxon>
        <taxon>Chlamydiaceae</taxon>
        <taxon>Chlamydia/Chlamydophila group</taxon>
        <taxon>Chlamydia</taxon>
    </lineage>
</organism>
<comment type="caution">
    <text evidence="2">The sequence shown here is derived from an EMBL/GenBank/DDBJ whole genome shotgun (WGS) entry which is preliminary data.</text>
</comment>
<feature type="transmembrane region" description="Helical" evidence="1">
    <location>
        <begin position="376"/>
        <end position="401"/>
    </location>
</feature>
<feature type="transmembrane region" description="Helical" evidence="1">
    <location>
        <begin position="504"/>
        <end position="524"/>
    </location>
</feature>
<evidence type="ECO:0000256" key="1">
    <source>
        <dbReference type="SAM" id="Phobius"/>
    </source>
</evidence>
<keyword evidence="1" id="KW-0472">Membrane</keyword>
<feature type="transmembrane region" description="Helical" evidence="1">
    <location>
        <begin position="161"/>
        <end position="183"/>
    </location>
</feature>
<feature type="transmembrane region" description="Helical" evidence="1">
    <location>
        <begin position="57"/>
        <end position="83"/>
    </location>
</feature>
<proteinExistence type="predicted"/>
<keyword evidence="1" id="KW-1133">Transmembrane helix</keyword>
<keyword evidence="1" id="KW-0812">Transmembrane</keyword>
<feature type="transmembrane region" description="Helical" evidence="1">
    <location>
        <begin position="243"/>
        <end position="266"/>
    </location>
</feature>
<feature type="transmembrane region" description="Helical" evidence="1">
    <location>
        <begin position="209"/>
        <end position="237"/>
    </location>
</feature>
<evidence type="ECO:0000313" key="3">
    <source>
        <dbReference type="Proteomes" id="UP000014821"/>
    </source>
</evidence>
<sequence length="586" mass="63298">MSVSRIPKDDPNNLGMVRQLGTYPIANRGSSNSSVPSPISLYPKDISIENKQFSHSVGLFAGLAIFTLAMVIVVVALTCLAPGIPQSIILAIALSGVSLGGISAMKNIVYKIRDVFSPHMSEKQRIKSAMGVGIGFSALGFAMKVGGIFVPGGYDAVVGRLGGSASSGGTSSLFTSLSHYIYVKHFRSQKAASGEPLTRIEIMQEARKLHYISLSLLSLGTGFAILGIVLGIVGSLVVGGVPAAVLLVLSPPLISIGIEFVLRTLLHSSVAKWKNFLESRRKQELFVDFGLKDIRNEVLLGEDLEESISINNFHEEGTPQYANIQGKGGAGISSEEINRRLSLTTRQKILFSLSVLLVIAGIAAIFASGFAGMTAIQVLLVSTIGSTVAFSVLPMVSSGFAHSVFQMKARFKIAQARRKEKLEKQRFLRQLPKDVEKLCTEEEINHLWETFGSDVIVNTEVSIKRELDAFDKGISTQGSIFAGIFLVCGIGIMLFALIPALSPIVAGILKIGSTFLVISGGLYLKQLSSWMFLQLVKLRYRLNLRRGQLHHFTSKNDISDESFIPIDPVFDDLNPGDFDASDNSSE</sequence>